<sequence length="52" mass="5817">RGAPSTTARNVKQPAVDHLSGTDSGPEQLVDMIQFFAWKWFYVKSSGNLYSQ</sequence>
<dbReference type="Proteomes" id="UP000265520">
    <property type="component" value="Unassembled WGS sequence"/>
</dbReference>
<feature type="non-terminal residue" evidence="2">
    <location>
        <position position="1"/>
    </location>
</feature>
<evidence type="ECO:0000256" key="1">
    <source>
        <dbReference type="SAM" id="MobiDB-lite"/>
    </source>
</evidence>
<keyword evidence="3" id="KW-1185">Reference proteome</keyword>
<evidence type="ECO:0000313" key="2">
    <source>
        <dbReference type="EMBL" id="MCI34585.1"/>
    </source>
</evidence>
<feature type="region of interest" description="Disordered" evidence="1">
    <location>
        <begin position="1"/>
        <end position="23"/>
    </location>
</feature>
<dbReference type="EMBL" id="LXQA010215131">
    <property type="protein sequence ID" value="MCI34585.1"/>
    <property type="molecule type" value="Genomic_DNA"/>
</dbReference>
<reference evidence="2 3" key="1">
    <citation type="journal article" date="2018" name="Front. Plant Sci.">
        <title>Red Clover (Trifolium pratense) and Zigzag Clover (T. medium) - A Picture of Genomic Similarities and Differences.</title>
        <authorList>
            <person name="Dluhosova J."/>
            <person name="Istvanek J."/>
            <person name="Nedelnik J."/>
            <person name="Repkova J."/>
        </authorList>
    </citation>
    <scope>NUCLEOTIDE SEQUENCE [LARGE SCALE GENOMIC DNA]</scope>
    <source>
        <strain evidence="3">cv. 10/8</strain>
        <tissue evidence="2">Leaf</tissue>
    </source>
</reference>
<feature type="compositionally biased region" description="Polar residues" evidence="1">
    <location>
        <begin position="1"/>
        <end position="10"/>
    </location>
</feature>
<comment type="caution">
    <text evidence="2">The sequence shown here is derived from an EMBL/GenBank/DDBJ whole genome shotgun (WGS) entry which is preliminary data.</text>
</comment>
<name>A0A392RG67_9FABA</name>
<dbReference type="AlphaFoldDB" id="A0A392RG67"/>
<organism evidence="2 3">
    <name type="scientific">Trifolium medium</name>
    <dbReference type="NCBI Taxonomy" id="97028"/>
    <lineage>
        <taxon>Eukaryota</taxon>
        <taxon>Viridiplantae</taxon>
        <taxon>Streptophyta</taxon>
        <taxon>Embryophyta</taxon>
        <taxon>Tracheophyta</taxon>
        <taxon>Spermatophyta</taxon>
        <taxon>Magnoliopsida</taxon>
        <taxon>eudicotyledons</taxon>
        <taxon>Gunneridae</taxon>
        <taxon>Pentapetalae</taxon>
        <taxon>rosids</taxon>
        <taxon>fabids</taxon>
        <taxon>Fabales</taxon>
        <taxon>Fabaceae</taxon>
        <taxon>Papilionoideae</taxon>
        <taxon>50 kb inversion clade</taxon>
        <taxon>NPAAA clade</taxon>
        <taxon>Hologalegina</taxon>
        <taxon>IRL clade</taxon>
        <taxon>Trifolieae</taxon>
        <taxon>Trifolium</taxon>
    </lineage>
</organism>
<evidence type="ECO:0000313" key="3">
    <source>
        <dbReference type="Proteomes" id="UP000265520"/>
    </source>
</evidence>
<proteinExistence type="predicted"/>
<protein>
    <submittedName>
        <fullName evidence="2">Uncharacterized protein</fullName>
    </submittedName>
</protein>
<accession>A0A392RG67</accession>